<gene>
    <name evidence="1" type="ORF">TPSB3V08_LOCUS10080</name>
</gene>
<organism evidence="1">
    <name type="scientific">Timema poppense</name>
    <name type="common">Walking stick</name>
    <dbReference type="NCBI Taxonomy" id="170557"/>
    <lineage>
        <taxon>Eukaryota</taxon>
        <taxon>Metazoa</taxon>
        <taxon>Ecdysozoa</taxon>
        <taxon>Arthropoda</taxon>
        <taxon>Hexapoda</taxon>
        <taxon>Insecta</taxon>
        <taxon>Pterygota</taxon>
        <taxon>Neoptera</taxon>
        <taxon>Polyneoptera</taxon>
        <taxon>Phasmatodea</taxon>
        <taxon>Timematodea</taxon>
        <taxon>Timematoidea</taxon>
        <taxon>Timematidae</taxon>
        <taxon>Timema</taxon>
    </lineage>
</organism>
<reference evidence="1" key="1">
    <citation type="submission" date="2020-11" db="EMBL/GenBank/DDBJ databases">
        <authorList>
            <person name="Tran Van P."/>
        </authorList>
    </citation>
    <scope>NUCLEOTIDE SEQUENCE</scope>
</reference>
<proteinExistence type="predicted"/>
<evidence type="ECO:0000313" key="1">
    <source>
        <dbReference type="EMBL" id="CAD7415056.1"/>
    </source>
</evidence>
<sequence>MENKLLNFSDNVVFDRPIRLAPDNGEIVTKTACALNNWLRSTSSQHYFPLGLVDSEDYMTGNITSEFWRLQTLVIVPKRGHHKERCRTSDQHYIWSYGYREEDLTNLTVLAKGYHCATSNHNSKENITSSEHLTNPRIIHYHVPHQRVEDASPEDKIEFLG</sequence>
<name>A0A7R9HBA0_TIMPO</name>
<protein>
    <submittedName>
        <fullName evidence="1">Uncharacterized protein</fullName>
    </submittedName>
</protein>
<dbReference type="EMBL" id="OD008680">
    <property type="protein sequence ID" value="CAD7415056.1"/>
    <property type="molecule type" value="Genomic_DNA"/>
</dbReference>
<accession>A0A7R9HBA0</accession>
<dbReference type="AlphaFoldDB" id="A0A7R9HBA0"/>